<protein>
    <submittedName>
        <fullName evidence="2">Uncharacterized protein</fullName>
    </submittedName>
</protein>
<proteinExistence type="predicted"/>
<gene>
    <name evidence="2" type="ORF">ACJIZ3_011745</name>
</gene>
<feature type="compositionally biased region" description="Basic and acidic residues" evidence="1">
    <location>
        <begin position="18"/>
        <end position="28"/>
    </location>
</feature>
<dbReference type="PANTHER" id="PTHR33356">
    <property type="entry name" value="TIP41-LIKE PROTEIN"/>
    <property type="match status" value="1"/>
</dbReference>
<organism evidence="2 3">
    <name type="scientific">Penstemon smallii</name>
    <dbReference type="NCBI Taxonomy" id="265156"/>
    <lineage>
        <taxon>Eukaryota</taxon>
        <taxon>Viridiplantae</taxon>
        <taxon>Streptophyta</taxon>
        <taxon>Embryophyta</taxon>
        <taxon>Tracheophyta</taxon>
        <taxon>Spermatophyta</taxon>
        <taxon>Magnoliopsida</taxon>
        <taxon>eudicotyledons</taxon>
        <taxon>Gunneridae</taxon>
        <taxon>Pentapetalae</taxon>
        <taxon>asterids</taxon>
        <taxon>lamiids</taxon>
        <taxon>Lamiales</taxon>
        <taxon>Plantaginaceae</taxon>
        <taxon>Cheloneae</taxon>
        <taxon>Penstemon</taxon>
    </lineage>
</organism>
<sequence length="173" mass="19095">MAQKDYGALRYIPPHARISPDDNSKKENYGIGMQKGRKQGIRTPQAAEPKPPLAAASKPLKNQYNRASGGPGMQAIFLGSNPKSCGTGVFIPRTEGIDFHLGNNNIKPVLLPSRVVQTLNLNVQDIGQQIKPQTAQPINNADEDFEKNKKPDNDMYSSPEIIILPEEWTYDVL</sequence>
<evidence type="ECO:0000313" key="2">
    <source>
        <dbReference type="EMBL" id="KAL3849863.1"/>
    </source>
</evidence>
<accession>A0ABD3UMW1</accession>
<name>A0ABD3UMW1_9LAMI</name>
<keyword evidence="3" id="KW-1185">Reference proteome</keyword>
<dbReference type="Proteomes" id="UP001634393">
    <property type="component" value="Unassembled WGS sequence"/>
</dbReference>
<dbReference type="EMBL" id="JBJXBP010000001">
    <property type="protein sequence ID" value="KAL3849863.1"/>
    <property type="molecule type" value="Genomic_DNA"/>
</dbReference>
<feature type="region of interest" description="Disordered" evidence="1">
    <location>
        <begin position="1"/>
        <end position="57"/>
    </location>
</feature>
<evidence type="ECO:0000256" key="1">
    <source>
        <dbReference type="SAM" id="MobiDB-lite"/>
    </source>
</evidence>
<dbReference type="AlphaFoldDB" id="A0ABD3UMW1"/>
<feature type="compositionally biased region" description="Low complexity" evidence="1">
    <location>
        <begin position="44"/>
        <end position="57"/>
    </location>
</feature>
<comment type="caution">
    <text evidence="2">The sequence shown here is derived from an EMBL/GenBank/DDBJ whole genome shotgun (WGS) entry which is preliminary data.</text>
</comment>
<dbReference type="PANTHER" id="PTHR33356:SF13">
    <property type="entry name" value="DUF4005 DOMAIN-CONTAINING PROTEIN"/>
    <property type="match status" value="1"/>
</dbReference>
<reference evidence="2 3" key="1">
    <citation type="submission" date="2024-12" db="EMBL/GenBank/DDBJ databases">
        <title>The unique morphological basis and parallel evolutionary history of personate flowers in Penstemon.</title>
        <authorList>
            <person name="Depatie T.H."/>
            <person name="Wessinger C.A."/>
        </authorList>
    </citation>
    <scope>NUCLEOTIDE SEQUENCE [LARGE SCALE GENOMIC DNA]</scope>
    <source>
        <strain evidence="2">WTNN_2</strain>
        <tissue evidence="2">Leaf</tissue>
    </source>
</reference>
<feature type="region of interest" description="Disordered" evidence="1">
    <location>
        <begin position="133"/>
        <end position="156"/>
    </location>
</feature>
<evidence type="ECO:0000313" key="3">
    <source>
        <dbReference type="Proteomes" id="UP001634393"/>
    </source>
</evidence>